<proteinExistence type="predicted"/>
<accession>A0AAW8XRA7</accession>
<protein>
    <submittedName>
        <fullName evidence="1">Uncharacterized protein</fullName>
    </submittedName>
</protein>
<reference evidence="1" key="1">
    <citation type="submission" date="2023-10" db="EMBL/GenBank/DDBJ databases">
        <title>Surveillance and assessment of the effects of hospital wastewater treatment on clearance of pathogenic bacterial and antimicrobial resistance genes.</title>
        <authorList>
            <person name="Wu Y."/>
        </authorList>
    </citation>
    <scope>NUCLEOTIDE SEQUENCE</scope>
    <source>
        <strain evidence="1">23-M-SRM-33-1</strain>
    </source>
</reference>
<sequence length="42" mass="5127">MFISFSASRLVCRHYKQATTSDENGEMMEIHHCRVRNIRWRE</sequence>
<evidence type="ECO:0000313" key="1">
    <source>
        <dbReference type="EMBL" id="MDV0842218.1"/>
    </source>
</evidence>
<name>A0AAW8XRA7_9ENTR</name>
<gene>
    <name evidence="1" type="ORF">RZP41_13280</name>
</gene>
<organism evidence="1 2">
    <name type="scientific">Klebsiella quasipneumoniae subsp. quasipneumoniae</name>
    <dbReference type="NCBI Taxonomy" id="1667327"/>
    <lineage>
        <taxon>Bacteria</taxon>
        <taxon>Pseudomonadati</taxon>
        <taxon>Pseudomonadota</taxon>
        <taxon>Gammaproteobacteria</taxon>
        <taxon>Enterobacterales</taxon>
        <taxon>Enterobacteriaceae</taxon>
        <taxon>Klebsiella/Raoultella group</taxon>
        <taxon>Klebsiella</taxon>
        <taxon>Klebsiella pneumoniae complex</taxon>
    </lineage>
</organism>
<dbReference type="AlphaFoldDB" id="A0AAW8XRA7"/>
<dbReference type="Proteomes" id="UP001284547">
    <property type="component" value="Unassembled WGS sequence"/>
</dbReference>
<evidence type="ECO:0000313" key="2">
    <source>
        <dbReference type="Proteomes" id="UP001284547"/>
    </source>
</evidence>
<comment type="caution">
    <text evidence="1">The sequence shown here is derived from an EMBL/GenBank/DDBJ whole genome shotgun (WGS) entry which is preliminary data.</text>
</comment>
<dbReference type="RefSeq" id="WP_257965528.1">
    <property type="nucleotide sequence ID" value="NZ_CP153194.1"/>
</dbReference>
<dbReference type="EMBL" id="JAWHZD010000006">
    <property type="protein sequence ID" value="MDV0842218.1"/>
    <property type="molecule type" value="Genomic_DNA"/>
</dbReference>